<sequence length="157" mass="17348">NALLDLPSLITLNITTWPNNKPSSNWLPRNIYEALLQNLAQSIFTHHAASPSIPASPLFTITTSSTPSPSLSPPSTKLALLAFGTSDRIYEREDSKNQIIFARSLAFDAFGRAVPAAVSISWCLRQYVEPRSDVLEFVLGRSARPPTREYSRSEDSD</sequence>
<dbReference type="Proteomes" id="UP001357485">
    <property type="component" value="Unassembled WGS sequence"/>
</dbReference>
<protein>
    <submittedName>
        <fullName evidence="1">Uncharacterized protein</fullName>
    </submittedName>
</protein>
<proteinExistence type="predicted"/>
<name>A0ABR0M550_9PEZI</name>
<reference evidence="1 2" key="1">
    <citation type="submission" date="2023-08" db="EMBL/GenBank/DDBJ databases">
        <title>Black Yeasts Isolated from many extreme environments.</title>
        <authorList>
            <person name="Coleine C."/>
            <person name="Stajich J.E."/>
            <person name="Selbmann L."/>
        </authorList>
    </citation>
    <scope>NUCLEOTIDE SEQUENCE [LARGE SCALE GENOMIC DNA]</scope>
    <source>
        <strain evidence="1 2">CCFEE 536</strain>
    </source>
</reference>
<keyword evidence="2" id="KW-1185">Reference proteome</keyword>
<accession>A0ABR0M550</accession>
<comment type="caution">
    <text evidence="1">The sequence shown here is derived from an EMBL/GenBank/DDBJ whole genome shotgun (WGS) entry which is preliminary data.</text>
</comment>
<gene>
    <name evidence="1" type="ORF">LTR16_005833</name>
</gene>
<dbReference type="EMBL" id="JAVRRA010000997">
    <property type="protein sequence ID" value="KAK5282422.1"/>
    <property type="molecule type" value="Genomic_DNA"/>
</dbReference>
<evidence type="ECO:0000313" key="2">
    <source>
        <dbReference type="Proteomes" id="UP001357485"/>
    </source>
</evidence>
<organism evidence="1 2">
    <name type="scientific">Cryomyces antarcticus</name>
    <dbReference type="NCBI Taxonomy" id="329879"/>
    <lineage>
        <taxon>Eukaryota</taxon>
        <taxon>Fungi</taxon>
        <taxon>Dikarya</taxon>
        <taxon>Ascomycota</taxon>
        <taxon>Pezizomycotina</taxon>
        <taxon>Dothideomycetes</taxon>
        <taxon>Dothideomycetes incertae sedis</taxon>
        <taxon>Cryomyces</taxon>
    </lineage>
</organism>
<feature type="non-terminal residue" evidence="1">
    <location>
        <position position="1"/>
    </location>
</feature>
<evidence type="ECO:0000313" key="1">
    <source>
        <dbReference type="EMBL" id="KAK5282422.1"/>
    </source>
</evidence>